<keyword evidence="2" id="KW-1185">Reference proteome</keyword>
<evidence type="ECO:0000313" key="1">
    <source>
        <dbReference type="EMBL" id="WVZ03976.1"/>
    </source>
</evidence>
<name>A0AAQ3RTR6_VIGMU</name>
<reference evidence="1 2" key="1">
    <citation type="journal article" date="2023" name="Life. Sci Alliance">
        <title>Evolutionary insights into 3D genome organization and epigenetic landscape of Vigna mungo.</title>
        <authorList>
            <person name="Junaid A."/>
            <person name="Singh B."/>
            <person name="Bhatia S."/>
        </authorList>
    </citation>
    <scope>NUCLEOTIDE SEQUENCE [LARGE SCALE GENOMIC DNA]</scope>
    <source>
        <strain evidence="1">Urdbean</strain>
    </source>
</reference>
<dbReference type="AlphaFoldDB" id="A0AAQ3RTR6"/>
<gene>
    <name evidence="1" type="ORF">V8G54_024782</name>
</gene>
<evidence type="ECO:0000313" key="2">
    <source>
        <dbReference type="Proteomes" id="UP001374535"/>
    </source>
</evidence>
<organism evidence="1 2">
    <name type="scientific">Vigna mungo</name>
    <name type="common">Black gram</name>
    <name type="synonym">Phaseolus mungo</name>
    <dbReference type="NCBI Taxonomy" id="3915"/>
    <lineage>
        <taxon>Eukaryota</taxon>
        <taxon>Viridiplantae</taxon>
        <taxon>Streptophyta</taxon>
        <taxon>Embryophyta</taxon>
        <taxon>Tracheophyta</taxon>
        <taxon>Spermatophyta</taxon>
        <taxon>Magnoliopsida</taxon>
        <taxon>eudicotyledons</taxon>
        <taxon>Gunneridae</taxon>
        <taxon>Pentapetalae</taxon>
        <taxon>rosids</taxon>
        <taxon>fabids</taxon>
        <taxon>Fabales</taxon>
        <taxon>Fabaceae</taxon>
        <taxon>Papilionoideae</taxon>
        <taxon>50 kb inversion clade</taxon>
        <taxon>NPAAA clade</taxon>
        <taxon>indigoferoid/millettioid clade</taxon>
        <taxon>Phaseoleae</taxon>
        <taxon>Vigna</taxon>
    </lineage>
</organism>
<proteinExistence type="predicted"/>
<sequence length="130" mass="14969">MCIGLKRTTLGWFFSDEVDSTKGKETLFDSDSDQEFPPSNSEFEKRVGDRFERASKRINTLKKTLMTLNVKMDDIFKHYVDISTSLEESVREVVDDISEESSLNLLNQNKVLTTLQCLSFLSIILFLVFL</sequence>
<dbReference type="Proteomes" id="UP001374535">
    <property type="component" value="Chromosome 7"/>
</dbReference>
<accession>A0AAQ3RTR6</accession>
<protein>
    <submittedName>
        <fullName evidence="1">Uncharacterized protein</fullName>
    </submittedName>
</protein>
<dbReference type="EMBL" id="CP144694">
    <property type="protein sequence ID" value="WVZ03976.1"/>
    <property type="molecule type" value="Genomic_DNA"/>
</dbReference>